<gene>
    <name evidence="5" type="ORF">LSG31_10845</name>
</gene>
<dbReference type="InterPro" id="IPR050313">
    <property type="entry name" value="Carb_Metab_HTH_regulators"/>
</dbReference>
<keyword evidence="6" id="KW-1185">Reference proteome</keyword>
<keyword evidence="2 5" id="KW-0238">DNA-binding</keyword>
<dbReference type="InterPro" id="IPR014036">
    <property type="entry name" value="DeoR-like_C"/>
</dbReference>
<keyword evidence="3" id="KW-0804">Transcription</keyword>
<dbReference type="InterPro" id="IPR036390">
    <property type="entry name" value="WH_DNA-bd_sf"/>
</dbReference>
<dbReference type="SUPFAM" id="SSF100950">
    <property type="entry name" value="NagB/RpiA/CoA transferase-like"/>
    <property type="match status" value="1"/>
</dbReference>
<dbReference type="InterPro" id="IPR036388">
    <property type="entry name" value="WH-like_DNA-bd_sf"/>
</dbReference>
<keyword evidence="1" id="KW-0805">Transcription regulation</keyword>
<dbReference type="Proteomes" id="UP000830167">
    <property type="component" value="Chromosome"/>
</dbReference>
<dbReference type="SMART" id="SM00420">
    <property type="entry name" value="HTH_DEOR"/>
    <property type="match status" value="1"/>
</dbReference>
<dbReference type="PROSITE" id="PS00894">
    <property type="entry name" value="HTH_DEOR_1"/>
    <property type="match status" value="1"/>
</dbReference>
<dbReference type="PRINTS" id="PR00037">
    <property type="entry name" value="HTHLACR"/>
</dbReference>
<organism evidence="5 6">
    <name type="scientific">Fodinisporobacter ferrooxydans</name>
    <dbReference type="NCBI Taxonomy" id="2901836"/>
    <lineage>
        <taxon>Bacteria</taxon>
        <taxon>Bacillati</taxon>
        <taxon>Bacillota</taxon>
        <taxon>Bacilli</taxon>
        <taxon>Bacillales</taxon>
        <taxon>Alicyclobacillaceae</taxon>
        <taxon>Fodinisporobacter</taxon>
    </lineage>
</organism>
<reference evidence="5" key="1">
    <citation type="submission" date="2021-12" db="EMBL/GenBank/DDBJ databases">
        <title>Alicyclobacillaceae gen. nov., sp. nov., isolated from chalcocite enrichment system.</title>
        <authorList>
            <person name="Jiang Z."/>
        </authorList>
    </citation>
    <scope>NUCLEOTIDE SEQUENCE</scope>
    <source>
        <strain evidence="5">MYW30-H2</strain>
    </source>
</reference>
<dbReference type="Gene3D" id="1.10.10.10">
    <property type="entry name" value="Winged helix-like DNA-binding domain superfamily/Winged helix DNA-binding domain"/>
    <property type="match status" value="1"/>
</dbReference>
<evidence type="ECO:0000256" key="2">
    <source>
        <dbReference type="ARBA" id="ARBA00023125"/>
    </source>
</evidence>
<evidence type="ECO:0000256" key="3">
    <source>
        <dbReference type="ARBA" id="ARBA00023163"/>
    </source>
</evidence>
<dbReference type="EMBL" id="CP089291">
    <property type="protein sequence ID" value="UOF92605.1"/>
    <property type="molecule type" value="Genomic_DNA"/>
</dbReference>
<evidence type="ECO:0000313" key="6">
    <source>
        <dbReference type="Proteomes" id="UP000830167"/>
    </source>
</evidence>
<evidence type="ECO:0000313" key="5">
    <source>
        <dbReference type="EMBL" id="UOF92605.1"/>
    </source>
</evidence>
<dbReference type="SUPFAM" id="SSF46785">
    <property type="entry name" value="Winged helix' DNA-binding domain"/>
    <property type="match status" value="1"/>
</dbReference>
<sequence>MKIVEFGDIVTSNKERGRAIILSIDRQQKIYDEIRIKGSIRISHLIQDLNTSESTIRRDLEELEKQGLIKRVHGGAILPQHVSIEPSILDKSVMFSEEKDKIGKFAATLVEEHTSIIVDSGTTTACFARHLQIPNLTILTNGINIADILSSKQYNILLTGGLLKTNTQAMVGELAIETLSRFHVDICFLAINAISEDIGLSTPDYQEAWVKKAMIEAAEKVILLIDSSKFGKVNLTRVADLGNIDMVVTDEGISKEYIQWLESHDVKVYVV</sequence>
<dbReference type="Pfam" id="PF00455">
    <property type="entry name" value="DeoRC"/>
    <property type="match status" value="1"/>
</dbReference>
<protein>
    <submittedName>
        <fullName evidence="5">DeoR/GlpR family DNA-binding transcription regulator</fullName>
    </submittedName>
</protein>
<evidence type="ECO:0000259" key="4">
    <source>
        <dbReference type="PROSITE" id="PS51000"/>
    </source>
</evidence>
<dbReference type="PROSITE" id="PS51000">
    <property type="entry name" value="HTH_DEOR_2"/>
    <property type="match status" value="1"/>
</dbReference>
<feature type="domain" description="HTH deoR-type" evidence="4">
    <location>
        <begin position="23"/>
        <end position="78"/>
    </location>
</feature>
<dbReference type="PANTHER" id="PTHR30363">
    <property type="entry name" value="HTH-TYPE TRANSCRIPTIONAL REGULATOR SRLR-RELATED"/>
    <property type="match status" value="1"/>
</dbReference>
<proteinExistence type="predicted"/>
<accession>A0ABY4CQ30</accession>
<name>A0ABY4CQ30_9BACL</name>
<dbReference type="PANTHER" id="PTHR30363:SF44">
    <property type="entry name" value="AGA OPERON TRANSCRIPTIONAL REPRESSOR-RELATED"/>
    <property type="match status" value="1"/>
</dbReference>
<dbReference type="InterPro" id="IPR037171">
    <property type="entry name" value="NagB/RpiA_transferase-like"/>
</dbReference>
<dbReference type="SMART" id="SM01134">
    <property type="entry name" value="DeoRC"/>
    <property type="match status" value="1"/>
</dbReference>
<dbReference type="Gene3D" id="3.40.50.1360">
    <property type="match status" value="1"/>
</dbReference>
<dbReference type="GO" id="GO:0003677">
    <property type="term" value="F:DNA binding"/>
    <property type="evidence" value="ECO:0007669"/>
    <property type="project" value="UniProtKB-KW"/>
</dbReference>
<dbReference type="InterPro" id="IPR001034">
    <property type="entry name" value="DeoR_HTH"/>
</dbReference>
<dbReference type="Pfam" id="PF08220">
    <property type="entry name" value="HTH_DeoR"/>
    <property type="match status" value="1"/>
</dbReference>
<evidence type="ECO:0000256" key="1">
    <source>
        <dbReference type="ARBA" id="ARBA00023015"/>
    </source>
</evidence>
<dbReference type="InterPro" id="IPR018356">
    <property type="entry name" value="Tscrpt_reg_HTH_DeoR_CS"/>
</dbReference>
<dbReference type="RefSeq" id="WP_347439273.1">
    <property type="nucleotide sequence ID" value="NZ_CP089291.1"/>
</dbReference>